<sequence length="212" mass="23686">MKITPLTSRAITEIGFFFIYLFIIFGFAAAIKPILDRSEIGEGENFTVICDTRRFTDEDLVPGKLKIFRHGTNTDETSLLCHGWQCDGNVISHIWWPWEAKITNCCLVLVNTNSSCDDAGYYRCKVVGLKNNQIYQHTRKEELRKKASCDEITSETSPLPAETADSGVNGTDPNPYTEPSTQSSGNQVVKCPGKSFFIVETIFLMVVKASVI</sequence>
<name>A0AAV2I7T4_LYMST</name>
<proteinExistence type="predicted"/>
<dbReference type="Proteomes" id="UP001497497">
    <property type="component" value="Unassembled WGS sequence"/>
</dbReference>
<evidence type="ECO:0000313" key="3">
    <source>
        <dbReference type="EMBL" id="CAL1541886.1"/>
    </source>
</evidence>
<evidence type="ECO:0000313" key="4">
    <source>
        <dbReference type="Proteomes" id="UP001497497"/>
    </source>
</evidence>
<evidence type="ECO:0000256" key="2">
    <source>
        <dbReference type="SAM" id="Phobius"/>
    </source>
</evidence>
<keyword evidence="4" id="KW-1185">Reference proteome</keyword>
<reference evidence="3 4" key="1">
    <citation type="submission" date="2024-04" db="EMBL/GenBank/DDBJ databases">
        <authorList>
            <consortium name="Genoscope - CEA"/>
            <person name="William W."/>
        </authorList>
    </citation>
    <scope>NUCLEOTIDE SEQUENCE [LARGE SCALE GENOMIC DNA]</scope>
</reference>
<feature type="compositionally biased region" description="Polar residues" evidence="1">
    <location>
        <begin position="166"/>
        <end position="186"/>
    </location>
</feature>
<dbReference type="AlphaFoldDB" id="A0AAV2I7T4"/>
<accession>A0AAV2I7T4</accession>
<dbReference type="EMBL" id="CAXITT010000457">
    <property type="protein sequence ID" value="CAL1541886.1"/>
    <property type="molecule type" value="Genomic_DNA"/>
</dbReference>
<evidence type="ECO:0008006" key="5">
    <source>
        <dbReference type="Google" id="ProtNLM"/>
    </source>
</evidence>
<gene>
    <name evidence="3" type="ORF">GSLYS_00015492001</name>
</gene>
<comment type="caution">
    <text evidence="3">The sequence shown here is derived from an EMBL/GenBank/DDBJ whole genome shotgun (WGS) entry which is preliminary data.</text>
</comment>
<evidence type="ECO:0000256" key="1">
    <source>
        <dbReference type="SAM" id="MobiDB-lite"/>
    </source>
</evidence>
<organism evidence="3 4">
    <name type="scientific">Lymnaea stagnalis</name>
    <name type="common">Great pond snail</name>
    <name type="synonym">Helix stagnalis</name>
    <dbReference type="NCBI Taxonomy" id="6523"/>
    <lineage>
        <taxon>Eukaryota</taxon>
        <taxon>Metazoa</taxon>
        <taxon>Spiralia</taxon>
        <taxon>Lophotrochozoa</taxon>
        <taxon>Mollusca</taxon>
        <taxon>Gastropoda</taxon>
        <taxon>Heterobranchia</taxon>
        <taxon>Euthyneura</taxon>
        <taxon>Panpulmonata</taxon>
        <taxon>Hygrophila</taxon>
        <taxon>Lymnaeoidea</taxon>
        <taxon>Lymnaeidae</taxon>
        <taxon>Lymnaea</taxon>
    </lineage>
</organism>
<keyword evidence="2" id="KW-1133">Transmembrane helix</keyword>
<protein>
    <recommendedName>
        <fullName evidence="5">Ig-like domain-containing protein</fullName>
    </recommendedName>
</protein>
<keyword evidence="2" id="KW-0472">Membrane</keyword>
<feature type="region of interest" description="Disordered" evidence="1">
    <location>
        <begin position="147"/>
        <end position="186"/>
    </location>
</feature>
<keyword evidence="2" id="KW-0812">Transmembrane</keyword>
<feature type="transmembrane region" description="Helical" evidence="2">
    <location>
        <begin position="14"/>
        <end position="31"/>
    </location>
</feature>